<dbReference type="InterPro" id="IPR030378">
    <property type="entry name" value="G_CP_dom"/>
</dbReference>
<evidence type="ECO:0000256" key="3">
    <source>
        <dbReference type="ARBA" id="ARBA00022723"/>
    </source>
</evidence>
<evidence type="ECO:0000313" key="14">
    <source>
        <dbReference type="EMBL" id="TGL81006.1"/>
    </source>
</evidence>
<accession>A0A6N4QW01</accession>
<comment type="caution">
    <text evidence="14">The sequence shown here is derived from an EMBL/GenBank/DDBJ whole genome shotgun (WGS) entry which is preliminary data.</text>
</comment>
<keyword evidence="4 10" id="KW-0699">rRNA-binding</keyword>
<reference evidence="14 15" key="1">
    <citation type="journal article" date="2019" name="PLoS Negl. Trop. Dis.">
        <title>Revisiting the worldwide diversity of Leptospira species in the environment.</title>
        <authorList>
            <person name="Vincent A.T."/>
            <person name="Schiettekatte O."/>
            <person name="Bourhy P."/>
            <person name="Veyrier F.J."/>
            <person name="Picardeau M."/>
        </authorList>
    </citation>
    <scope>NUCLEOTIDE SEQUENCE [LARGE SCALE GENOMIC DNA]</scope>
    <source>
        <strain evidence="14 15">201702445</strain>
    </source>
</reference>
<feature type="binding site" evidence="10">
    <location>
        <position position="284"/>
    </location>
    <ligand>
        <name>Zn(2+)</name>
        <dbReference type="ChEBI" id="CHEBI:29105"/>
    </ligand>
</feature>
<dbReference type="PROSITE" id="PS51721">
    <property type="entry name" value="G_CP"/>
    <property type="match status" value="1"/>
</dbReference>
<evidence type="ECO:0000259" key="12">
    <source>
        <dbReference type="PROSITE" id="PS50936"/>
    </source>
</evidence>
<evidence type="ECO:0000256" key="8">
    <source>
        <dbReference type="ARBA" id="ARBA00022884"/>
    </source>
</evidence>
<dbReference type="EMBL" id="RQGM01000064">
    <property type="protein sequence ID" value="TGL81006.1"/>
    <property type="molecule type" value="Genomic_DNA"/>
</dbReference>
<gene>
    <name evidence="10 14" type="primary">rsgA</name>
    <name evidence="14" type="ORF">EHQ83_15805</name>
</gene>
<feature type="binding site" evidence="10">
    <location>
        <begin position="149"/>
        <end position="152"/>
    </location>
    <ligand>
        <name>GTP</name>
        <dbReference type="ChEBI" id="CHEBI:37565"/>
    </ligand>
</feature>
<protein>
    <recommendedName>
        <fullName evidence="10">Small ribosomal subunit biogenesis GTPase RsgA</fullName>
        <ecNumber evidence="10">3.6.1.-</ecNumber>
    </recommendedName>
</protein>
<dbReference type="InterPro" id="IPR027417">
    <property type="entry name" value="P-loop_NTPase"/>
</dbReference>
<dbReference type="NCBIfam" id="TIGR00157">
    <property type="entry name" value="ribosome small subunit-dependent GTPase A"/>
    <property type="match status" value="1"/>
</dbReference>
<dbReference type="CDD" id="cd01854">
    <property type="entry name" value="YjeQ_EngC"/>
    <property type="match status" value="1"/>
</dbReference>
<dbReference type="Proteomes" id="UP000297613">
    <property type="component" value="Unassembled WGS sequence"/>
</dbReference>
<dbReference type="EC" id="3.6.1.-" evidence="10"/>
<proteinExistence type="inferred from homology"/>
<dbReference type="InterPro" id="IPR004881">
    <property type="entry name" value="Ribosome_biogen_GTPase_RsgA"/>
</dbReference>
<dbReference type="RefSeq" id="WP_135570994.1">
    <property type="nucleotide sequence ID" value="NZ_RQGK01000027.1"/>
</dbReference>
<dbReference type="PANTHER" id="PTHR32120:SF10">
    <property type="entry name" value="SMALL RIBOSOMAL SUBUNIT BIOGENESIS GTPASE RSGA"/>
    <property type="match status" value="1"/>
</dbReference>
<dbReference type="GO" id="GO:0046872">
    <property type="term" value="F:metal ion binding"/>
    <property type="evidence" value="ECO:0007669"/>
    <property type="project" value="UniProtKB-KW"/>
</dbReference>
<keyword evidence="9 10" id="KW-0342">GTP-binding</keyword>
<feature type="binding site" evidence="10">
    <location>
        <position position="289"/>
    </location>
    <ligand>
        <name>Zn(2+)</name>
        <dbReference type="ChEBI" id="CHEBI:29105"/>
    </ligand>
</feature>
<dbReference type="AlphaFoldDB" id="A0A6N4QW01"/>
<keyword evidence="3 10" id="KW-0479">Metal-binding</keyword>
<dbReference type="GO" id="GO:0019843">
    <property type="term" value="F:rRNA binding"/>
    <property type="evidence" value="ECO:0007669"/>
    <property type="project" value="UniProtKB-KW"/>
</dbReference>
<feature type="domain" description="EngC GTPase" evidence="12">
    <location>
        <begin position="110"/>
        <end position="257"/>
    </location>
</feature>
<dbReference type="Pfam" id="PF03193">
    <property type="entry name" value="RsgA_GTPase"/>
    <property type="match status" value="1"/>
</dbReference>
<evidence type="ECO:0000313" key="15">
    <source>
        <dbReference type="Proteomes" id="UP000297613"/>
    </source>
</evidence>
<dbReference type="PANTHER" id="PTHR32120">
    <property type="entry name" value="SMALL RIBOSOMAL SUBUNIT BIOGENESIS GTPASE RSGA"/>
    <property type="match status" value="1"/>
</dbReference>
<sequence length="359" mass="39651">MSQSNSILTSYGWDPEFFLSEIPLFDDLRPGRVVSVYGEYSKILTDSGERRGIPSGALSVSGEFLVAGDWTLVREIEGEDLCIIEQILPRKTFLRRSNPGKRNQSQAIASNIDLLLVIMGMDNDYSPRRIERYLFLAKVSRAEVAIVLNKQDLCENPNERFEEIKSIAGEIPVEMISALDGSQIGKIASFIKPGNTIAFLGSSGAGKSTIINSLLGEEVQKTNEVKASDGTGRHTTTHRELFLLSEGGVLMDNPGIREVGLFAGGDEDELEAIFPEIAIAAEECRFNDCSHNGEPGCGVAAALEDGRISEERFASYLKLNRELRAYKVMTDPEEARKKKQADKQMSKALQKRLKDKGRI</sequence>
<comment type="cofactor">
    <cofactor evidence="10">
        <name>Zn(2+)</name>
        <dbReference type="ChEBI" id="CHEBI:29105"/>
    </cofactor>
    <text evidence="10">Binds 1 zinc ion per subunit.</text>
</comment>
<comment type="subunit">
    <text evidence="10">Monomer. Associates with 30S ribosomal subunit, binds 16S rRNA.</text>
</comment>
<evidence type="ECO:0000256" key="1">
    <source>
        <dbReference type="ARBA" id="ARBA00022490"/>
    </source>
</evidence>
<evidence type="ECO:0000256" key="10">
    <source>
        <dbReference type="HAMAP-Rule" id="MF_01820"/>
    </source>
</evidence>
<evidence type="ECO:0000256" key="7">
    <source>
        <dbReference type="ARBA" id="ARBA00022833"/>
    </source>
</evidence>
<dbReference type="GO" id="GO:0005737">
    <property type="term" value="C:cytoplasm"/>
    <property type="evidence" value="ECO:0007669"/>
    <property type="project" value="UniProtKB-SubCell"/>
</dbReference>
<evidence type="ECO:0000256" key="5">
    <source>
        <dbReference type="ARBA" id="ARBA00022741"/>
    </source>
</evidence>
<dbReference type="GO" id="GO:0042274">
    <property type="term" value="P:ribosomal small subunit biogenesis"/>
    <property type="evidence" value="ECO:0007669"/>
    <property type="project" value="UniProtKB-UniRule"/>
</dbReference>
<keyword evidence="1 10" id="KW-0963">Cytoplasm</keyword>
<dbReference type="Gene3D" id="3.40.50.300">
    <property type="entry name" value="P-loop containing nucleotide triphosphate hydrolases"/>
    <property type="match status" value="1"/>
</dbReference>
<evidence type="ECO:0000256" key="2">
    <source>
        <dbReference type="ARBA" id="ARBA00022517"/>
    </source>
</evidence>
<dbReference type="Gene3D" id="1.10.40.50">
    <property type="entry name" value="Probable gtpase engc, domain 3"/>
    <property type="match status" value="1"/>
</dbReference>
<name>A0A6N4QW01_9LEPT</name>
<evidence type="ECO:0000259" key="13">
    <source>
        <dbReference type="PROSITE" id="PS51721"/>
    </source>
</evidence>
<dbReference type="PROSITE" id="PS50936">
    <property type="entry name" value="ENGC_GTPASE"/>
    <property type="match status" value="1"/>
</dbReference>
<feature type="compositionally biased region" description="Basic and acidic residues" evidence="11">
    <location>
        <begin position="333"/>
        <end position="345"/>
    </location>
</feature>
<dbReference type="InterPro" id="IPR010914">
    <property type="entry name" value="RsgA_GTPase_dom"/>
</dbReference>
<feature type="domain" description="CP-type G" evidence="13">
    <location>
        <begin position="101"/>
        <end position="259"/>
    </location>
</feature>
<dbReference type="HAMAP" id="MF_01820">
    <property type="entry name" value="GTPase_RsgA"/>
    <property type="match status" value="1"/>
</dbReference>
<comment type="similarity">
    <text evidence="10">Belongs to the TRAFAC class YlqF/YawG GTPase family. RsgA subfamily.</text>
</comment>
<evidence type="ECO:0000256" key="4">
    <source>
        <dbReference type="ARBA" id="ARBA00022730"/>
    </source>
</evidence>
<evidence type="ECO:0000256" key="9">
    <source>
        <dbReference type="ARBA" id="ARBA00023134"/>
    </source>
</evidence>
<feature type="binding site" evidence="10">
    <location>
        <begin position="201"/>
        <end position="209"/>
    </location>
    <ligand>
        <name>GTP</name>
        <dbReference type="ChEBI" id="CHEBI:37565"/>
    </ligand>
</feature>
<keyword evidence="6 10" id="KW-0378">Hydrolase</keyword>
<feature type="binding site" evidence="10">
    <location>
        <position position="297"/>
    </location>
    <ligand>
        <name>Zn(2+)</name>
        <dbReference type="ChEBI" id="CHEBI:29105"/>
    </ligand>
</feature>
<keyword evidence="7 10" id="KW-0862">Zinc</keyword>
<dbReference type="SUPFAM" id="SSF52540">
    <property type="entry name" value="P-loop containing nucleoside triphosphate hydrolases"/>
    <property type="match status" value="1"/>
</dbReference>
<organism evidence="14 15">
    <name type="scientific">Leptospira yasudae</name>
    <dbReference type="NCBI Taxonomy" id="2202201"/>
    <lineage>
        <taxon>Bacteria</taxon>
        <taxon>Pseudomonadati</taxon>
        <taxon>Spirochaetota</taxon>
        <taxon>Spirochaetia</taxon>
        <taxon>Leptospirales</taxon>
        <taxon>Leptospiraceae</taxon>
        <taxon>Leptospira</taxon>
    </lineage>
</organism>
<keyword evidence="5 10" id="KW-0547">Nucleotide-binding</keyword>
<feature type="region of interest" description="Disordered" evidence="11">
    <location>
        <begin position="332"/>
        <end position="359"/>
    </location>
</feature>
<comment type="subcellular location">
    <subcellularLocation>
        <location evidence="10">Cytoplasm</location>
    </subcellularLocation>
</comment>
<evidence type="ECO:0000256" key="11">
    <source>
        <dbReference type="SAM" id="MobiDB-lite"/>
    </source>
</evidence>
<keyword evidence="8 10" id="KW-0694">RNA-binding</keyword>
<dbReference type="GO" id="GO:0005525">
    <property type="term" value="F:GTP binding"/>
    <property type="evidence" value="ECO:0007669"/>
    <property type="project" value="UniProtKB-UniRule"/>
</dbReference>
<keyword evidence="2 10" id="KW-0690">Ribosome biogenesis</keyword>
<dbReference type="GO" id="GO:0003924">
    <property type="term" value="F:GTPase activity"/>
    <property type="evidence" value="ECO:0007669"/>
    <property type="project" value="UniProtKB-UniRule"/>
</dbReference>
<comment type="function">
    <text evidence="10">One of several proteins that assist in the late maturation steps of the functional core of the 30S ribosomal subunit. Helps release RbfA from mature subunits. May play a role in the assembly of ribosomal proteins into the subunit. Circularly permuted GTPase that catalyzes slow GTP hydrolysis, GTPase activity is stimulated by the 30S ribosomal subunit.</text>
</comment>
<feature type="compositionally biased region" description="Basic residues" evidence="11">
    <location>
        <begin position="349"/>
        <end position="359"/>
    </location>
</feature>
<feature type="binding site" evidence="10">
    <location>
        <position position="291"/>
    </location>
    <ligand>
        <name>Zn(2+)</name>
        <dbReference type="ChEBI" id="CHEBI:29105"/>
    </ligand>
</feature>
<evidence type="ECO:0000256" key="6">
    <source>
        <dbReference type="ARBA" id="ARBA00022801"/>
    </source>
</evidence>